<evidence type="ECO:0000313" key="13">
    <source>
        <dbReference type="Proteomes" id="UP001060368"/>
    </source>
</evidence>
<feature type="domain" description="PAS" evidence="10">
    <location>
        <begin position="578"/>
        <end position="608"/>
    </location>
</feature>
<dbReference type="CDD" id="cd00130">
    <property type="entry name" value="PAS"/>
    <property type="match status" value="5"/>
</dbReference>
<feature type="domain" description="Response regulatory" evidence="9">
    <location>
        <begin position="34"/>
        <end position="149"/>
    </location>
</feature>
<dbReference type="InterPro" id="IPR001610">
    <property type="entry name" value="PAC"/>
</dbReference>
<dbReference type="EMBL" id="CP096115">
    <property type="protein sequence ID" value="UUX93248.1"/>
    <property type="molecule type" value="Genomic_DNA"/>
</dbReference>
<dbReference type="Gene3D" id="3.30.565.10">
    <property type="entry name" value="Histidine kinase-like ATPase, C-terminal domain"/>
    <property type="match status" value="1"/>
</dbReference>
<evidence type="ECO:0000256" key="1">
    <source>
        <dbReference type="ARBA" id="ARBA00000085"/>
    </source>
</evidence>
<dbReference type="InterPro" id="IPR005467">
    <property type="entry name" value="His_kinase_dom"/>
</dbReference>
<dbReference type="Gene3D" id="2.10.70.100">
    <property type="match status" value="1"/>
</dbReference>
<keyword evidence="13" id="KW-1185">Reference proteome</keyword>
<dbReference type="Pfam" id="PF00072">
    <property type="entry name" value="Response_reg"/>
    <property type="match status" value="1"/>
</dbReference>
<dbReference type="PROSITE" id="PS50113">
    <property type="entry name" value="PAC"/>
    <property type="match status" value="3"/>
</dbReference>
<dbReference type="Pfam" id="PF13426">
    <property type="entry name" value="PAS_9"/>
    <property type="match status" value="5"/>
</dbReference>
<evidence type="ECO:0000256" key="4">
    <source>
        <dbReference type="ARBA" id="ARBA00022679"/>
    </source>
</evidence>
<dbReference type="KEGG" id="mend:L6E24_03745"/>
<accession>A0A9E7PN12</accession>
<gene>
    <name evidence="12" type="ORF">L6E24_03745</name>
</gene>
<feature type="domain" description="PAS" evidence="10">
    <location>
        <begin position="288"/>
        <end position="349"/>
    </location>
</feature>
<name>A0A9E7PN12_9EURY</name>
<dbReference type="InterPro" id="IPR000014">
    <property type="entry name" value="PAS"/>
</dbReference>
<feature type="domain" description="PAS" evidence="10">
    <location>
        <begin position="165"/>
        <end position="236"/>
    </location>
</feature>
<dbReference type="GeneID" id="74306779"/>
<proteinExistence type="predicted"/>
<keyword evidence="3 6" id="KW-0597">Phosphoprotein</keyword>
<dbReference type="InterPro" id="IPR035965">
    <property type="entry name" value="PAS-like_dom_sf"/>
</dbReference>
<evidence type="ECO:0000256" key="6">
    <source>
        <dbReference type="PROSITE-ProRule" id="PRU00169"/>
    </source>
</evidence>
<dbReference type="GO" id="GO:0000160">
    <property type="term" value="P:phosphorelay signal transduction system"/>
    <property type="evidence" value="ECO:0007669"/>
    <property type="project" value="InterPro"/>
</dbReference>
<dbReference type="SUPFAM" id="SSF55874">
    <property type="entry name" value="ATPase domain of HSP90 chaperone/DNA topoisomerase II/histidine kinase"/>
    <property type="match status" value="1"/>
</dbReference>
<dbReference type="InterPro" id="IPR011006">
    <property type="entry name" value="CheY-like_superfamily"/>
</dbReference>
<dbReference type="Proteomes" id="UP001060368">
    <property type="component" value="Chromosome"/>
</dbReference>
<dbReference type="Pfam" id="PF02518">
    <property type="entry name" value="HATPase_c"/>
    <property type="match status" value="1"/>
</dbReference>
<evidence type="ECO:0000256" key="2">
    <source>
        <dbReference type="ARBA" id="ARBA00012438"/>
    </source>
</evidence>
<evidence type="ECO:0000259" key="10">
    <source>
        <dbReference type="PROSITE" id="PS50112"/>
    </source>
</evidence>
<feature type="domain" description="PAC" evidence="11">
    <location>
        <begin position="237"/>
        <end position="287"/>
    </location>
</feature>
<sequence>MNKNKMNYSVFLPIPFLTVDQTEMEYLQGHTMISVLYTDDEPALLELGKIFLERTGDFTVTTATGADEALHMLEKEKFDVIVSDYQMPGMDGIEFLAEVRNNYGNLPFILFTGKGREEVVIQAINSGADFYIQKGGEPRAQFAELSHKIKTAVSGRRAEEALCRSEEQSRDILSAMPDIVMVYREGIIVYANQMTLEVSGYSSEELIGSYIIKFIDPGYHKSIRKKMDMRNSGENTDDYEIELADKSGSLHHVIVRTAPMIFNGLPSTVVILTDITERKRMETALRESETLYRTIFENTGAGTIIIREDNIIEKASAVFSELSGYLLSEIEGKKSWTEFVAPEDLEIMKIYHISRRKNPDTEKKTYEFRFLDRYGKIKDCINNVAIIPGTGMSVASVVDISYKKEAETELKNNNEELNASYEQIKAAEEELKAQYATLAESEGIIRLSEERLLMAQEIGHTGCWEYNINSGKIWASDEALRIFGISDRGEELPTEEIESCIPEWGKNHKALFDLISEGKKYDTEFYIHPADGSAPRYIHSVAKKIEGHNNSPTRILGIIQDITEHKNAKEALRLKNYAVESSMDGIGIADLSGIMTYANPAFISIMGYDDLSEVIGLHYQNFPFNTEEGQEIFNELKEHGRWSGEVMGRKKNKTPVVLDFSINMINNSEGIPVAMMCTFSDITKSKLAEEALKKSENRYRSIFDNANDEIIIHQMAPDHHPGRITEVNRRAIKTLGYSRDELLNMTIEEISHPHTTEECNQINNIILRDNRAIFPATQFTKDGRKIPVEVSTNYYEYESSPECVAVIRDLSERITAQETLSRAHNQLKLISGITRHDLYNQVTAMMGYLEIMKLGENDISNGEYIEKLDASLRRIYSIVEKTKYYGEIGINEPLWQNCHISADRAVKELSPENAVIRNDISTNTEILADTLLFRVFYNLIENSQRHGGDITTIRFSTEESGDDCLIIYSDNGNGIPTAEKEKIFEKSYGKNTGLGLFFSKEILATTGITIRENGICGEGARFEIRVPKGSWRTAGPDN</sequence>
<comment type="catalytic activity">
    <reaction evidence="1">
        <text>ATP + protein L-histidine = ADP + protein N-phospho-L-histidine.</text>
        <dbReference type="EC" id="2.7.13.3"/>
    </reaction>
</comment>
<evidence type="ECO:0000256" key="3">
    <source>
        <dbReference type="ARBA" id="ARBA00022553"/>
    </source>
</evidence>
<dbReference type="Gene3D" id="3.30.450.20">
    <property type="entry name" value="PAS domain"/>
    <property type="match status" value="5"/>
</dbReference>
<organism evidence="12 13">
    <name type="scientific">Methanoplanus endosymbiosus</name>
    <dbReference type="NCBI Taxonomy" id="33865"/>
    <lineage>
        <taxon>Archaea</taxon>
        <taxon>Methanobacteriati</taxon>
        <taxon>Methanobacteriota</taxon>
        <taxon>Stenosarchaea group</taxon>
        <taxon>Methanomicrobia</taxon>
        <taxon>Methanomicrobiales</taxon>
        <taxon>Methanomicrobiaceae</taxon>
        <taxon>Methanoplanus</taxon>
    </lineage>
</organism>
<reference evidence="12" key="1">
    <citation type="submission" date="2022-04" db="EMBL/GenBank/DDBJ databases">
        <title>Complete genome of Methanoplanus endosymbiosus DSM 3599.</title>
        <authorList>
            <person name="Chen S.-C."/>
            <person name="You Y.-T."/>
            <person name="Zhou Y.-Z."/>
            <person name="Lai M.-C."/>
        </authorList>
    </citation>
    <scope>NUCLEOTIDE SEQUENCE</scope>
    <source>
        <strain evidence="12">DSM 3599</strain>
    </source>
</reference>
<dbReference type="InterPro" id="IPR000700">
    <property type="entry name" value="PAS-assoc_C"/>
</dbReference>
<evidence type="ECO:0000259" key="9">
    <source>
        <dbReference type="PROSITE" id="PS50110"/>
    </source>
</evidence>
<feature type="domain" description="PAC" evidence="11">
    <location>
        <begin position="521"/>
        <end position="574"/>
    </location>
</feature>
<dbReference type="PANTHER" id="PTHR43304:SF1">
    <property type="entry name" value="PAC DOMAIN-CONTAINING PROTEIN"/>
    <property type="match status" value="1"/>
</dbReference>
<dbReference type="PROSITE" id="PS50109">
    <property type="entry name" value="HIS_KIN"/>
    <property type="match status" value="1"/>
</dbReference>
<keyword evidence="4" id="KW-0808">Transferase</keyword>
<dbReference type="SMART" id="SM00448">
    <property type="entry name" value="REC"/>
    <property type="match status" value="1"/>
</dbReference>
<dbReference type="InterPro" id="IPR036890">
    <property type="entry name" value="HATPase_C_sf"/>
</dbReference>
<dbReference type="InterPro" id="IPR003594">
    <property type="entry name" value="HATPase_dom"/>
</dbReference>
<keyword evidence="5" id="KW-0418">Kinase</keyword>
<dbReference type="EC" id="2.7.13.3" evidence="2"/>
<dbReference type="NCBIfam" id="TIGR00229">
    <property type="entry name" value="sensory_box"/>
    <property type="match status" value="4"/>
</dbReference>
<dbReference type="SMART" id="SM00091">
    <property type="entry name" value="PAS"/>
    <property type="match status" value="4"/>
</dbReference>
<feature type="domain" description="Histidine kinase" evidence="8">
    <location>
        <begin position="833"/>
        <end position="1030"/>
    </location>
</feature>
<feature type="domain" description="PAC" evidence="11">
    <location>
        <begin position="642"/>
        <end position="694"/>
    </location>
</feature>
<dbReference type="Gene3D" id="3.40.50.2300">
    <property type="match status" value="1"/>
</dbReference>
<evidence type="ECO:0000256" key="5">
    <source>
        <dbReference type="ARBA" id="ARBA00022777"/>
    </source>
</evidence>
<dbReference type="SUPFAM" id="SSF52172">
    <property type="entry name" value="CheY-like"/>
    <property type="match status" value="1"/>
</dbReference>
<dbReference type="GO" id="GO:0004673">
    <property type="term" value="F:protein histidine kinase activity"/>
    <property type="evidence" value="ECO:0007669"/>
    <property type="project" value="UniProtKB-EC"/>
</dbReference>
<dbReference type="InterPro" id="IPR001789">
    <property type="entry name" value="Sig_transdc_resp-reg_receiver"/>
</dbReference>
<dbReference type="PANTHER" id="PTHR43304">
    <property type="entry name" value="PHYTOCHROME-LIKE PROTEIN CPH1"/>
    <property type="match status" value="1"/>
</dbReference>
<feature type="modified residue" description="4-aspartylphosphate" evidence="6">
    <location>
        <position position="84"/>
    </location>
</feature>
<dbReference type="SUPFAM" id="SSF55785">
    <property type="entry name" value="PYP-like sensor domain (PAS domain)"/>
    <property type="match status" value="5"/>
</dbReference>
<dbReference type="PROSITE" id="PS50112">
    <property type="entry name" value="PAS"/>
    <property type="match status" value="4"/>
</dbReference>
<evidence type="ECO:0000313" key="12">
    <source>
        <dbReference type="EMBL" id="UUX93248.1"/>
    </source>
</evidence>
<dbReference type="SMART" id="SM00086">
    <property type="entry name" value="PAC"/>
    <property type="match status" value="5"/>
</dbReference>
<feature type="coiled-coil region" evidence="7">
    <location>
        <begin position="403"/>
        <end position="441"/>
    </location>
</feature>
<feature type="domain" description="PAS" evidence="10">
    <location>
        <begin position="695"/>
        <end position="770"/>
    </location>
</feature>
<dbReference type="PROSITE" id="PS50110">
    <property type="entry name" value="RESPONSE_REGULATORY"/>
    <property type="match status" value="1"/>
</dbReference>
<evidence type="ECO:0000259" key="11">
    <source>
        <dbReference type="PROSITE" id="PS50113"/>
    </source>
</evidence>
<dbReference type="SMART" id="SM00387">
    <property type="entry name" value="HATPase_c"/>
    <property type="match status" value="1"/>
</dbReference>
<dbReference type="CDD" id="cd00075">
    <property type="entry name" value="HATPase"/>
    <property type="match status" value="1"/>
</dbReference>
<dbReference type="InterPro" id="IPR052162">
    <property type="entry name" value="Sensor_kinase/Photoreceptor"/>
</dbReference>
<evidence type="ECO:0000256" key="7">
    <source>
        <dbReference type="SAM" id="Coils"/>
    </source>
</evidence>
<evidence type="ECO:0000259" key="8">
    <source>
        <dbReference type="PROSITE" id="PS50109"/>
    </source>
</evidence>
<protein>
    <recommendedName>
        <fullName evidence="2">histidine kinase</fullName>
        <ecNumber evidence="2">2.7.13.3</ecNumber>
    </recommendedName>
</protein>
<dbReference type="AlphaFoldDB" id="A0A9E7PN12"/>
<keyword evidence="7" id="KW-0175">Coiled coil</keyword>
<dbReference type="RefSeq" id="WP_257743387.1">
    <property type="nucleotide sequence ID" value="NZ_CP096115.1"/>
</dbReference>